<dbReference type="Pfam" id="PF04314">
    <property type="entry name" value="PCuAC"/>
    <property type="match status" value="1"/>
</dbReference>
<dbReference type="InterPro" id="IPR036182">
    <property type="entry name" value="PCuAC_sf"/>
</dbReference>
<keyword evidence="1" id="KW-1133">Transmembrane helix</keyword>
<evidence type="ECO:0000313" key="2">
    <source>
        <dbReference type="EMBL" id="GAA0479152.1"/>
    </source>
</evidence>
<dbReference type="PANTHER" id="PTHR36302">
    <property type="entry name" value="BLR7088 PROTEIN"/>
    <property type="match status" value="1"/>
</dbReference>
<evidence type="ECO:0008006" key="4">
    <source>
        <dbReference type="Google" id="ProtNLM"/>
    </source>
</evidence>
<name>A0ABP3KG44_9ACTN</name>
<keyword evidence="3" id="KW-1185">Reference proteome</keyword>
<dbReference type="SUPFAM" id="SSF110087">
    <property type="entry name" value="DR1885-like metal-binding protein"/>
    <property type="match status" value="1"/>
</dbReference>
<organism evidence="2 3">
    <name type="scientific">Streptomyces stramineus</name>
    <dbReference type="NCBI Taxonomy" id="173861"/>
    <lineage>
        <taxon>Bacteria</taxon>
        <taxon>Bacillati</taxon>
        <taxon>Actinomycetota</taxon>
        <taxon>Actinomycetes</taxon>
        <taxon>Kitasatosporales</taxon>
        <taxon>Streptomycetaceae</taxon>
        <taxon>Streptomyces</taxon>
    </lineage>
</organism>
<evidence type="ECO:0000256" key="1">
    <source>
        <dbReference type="SAM" id="Phobius"/>
    </source>
</evidence>
<dbReference type="InterPro" id="IPR058248">
    <property type="entry name" value="Lxx211020-like"/>
</dbReference>
<dbReference type="Proteomes" id="UP001499895">
    <property type="component" value="Unassembled WGS sequence"/>
</dbReference>
<gene>
    <name evidence="2" type="ORF">GCM10009544_46340</name>
</gene>
<feature type="transmembrane region" description="Helical" evidence="1">
    <location>
        <begin position="20"/>
        <end position="39"/>
    </location>
</feature>
<evidence type="ECO:0000313" key="3">
    <source>
        <dbReference type="Proteomes" id="UP001499895"/>
    </source>
</evidence>
<dbReference type="EMBL" id="BAAAHB010000061">
    <property type="protein sequence ID" value="GAA0479152.1"/>
    <property type="molecule type" value="Genomic_DNA"/>
</dbReference>
<proteinExistence type="predicted"/>
<comment type="caution">
    <text evidence="2">The sequence shown here is derived from an EMBL/GenBank/DDBJ whole genome shotgun (WGS) entry which is preliminary data.</text>
</comment>
<accession>A0ABP3KG44</accession>
<dbReference type="InterPro" id="IPR007410">
    <property type="entry name" value="LpqE-like"/>
</dbReference>
<protein>
    <recommendedName>
        <fullName evidence="4">Copper chaperone PCu(A)C</fullName>
    </recommendedName>
</protein>
<sequence>MTSPSPDPGRGRLAGLARAALVPVAACAVTLGGLGAWTLSGAAGRPVAVTVEDARVLLPLGTDDTAAFFRLRNDGDVADELIGVDVPTAGGAMLSRTVVKKGAGFMRMVPSMPVPARGTLEMTPDGMDIMVTSPPRLRLGDRLPFTLRFRESGPVRVEALVVRAGSAGRSGN</sequence>
<dbReference type="PANTHER" id="PTHR36302:SF1">
    <property type="entry name" value="COPPER CHAPERONE PCU(A)C"/>
    <property type="match status" value="1"/>
</dbReference>
<dbReference type="Gene3D" id="2.60.40.1890">
    <property type="entry name" value="PCu(A)C copper chaperone"/>
    <property type="match status" value="1"/>
</dbReference>
<keyword evidence="1" id="KW-0812">Transmembrane</keyword>
<reference evidence="3" key="1">
    <citation type="journal article" date="2019" name="Int. J. Syst. Evol. Microbiol.">
        <title>The Global Catalogue of Microorganisms (GCM) 10K type strain sequencing project: providing services to taxonomists for standard genome sequencing and annotation.</title>
        <authorList>
            <consortium name="The Broad Institute Genomics Platform"/>
            <consortium name="The Broad Institute Genome Sequencing Center for Infectious Disease"/>
            <person name="Wu L."/>
            <person name="Ma J."/>
        </authorList>
    </citation>
    <scope>NUCLEOTIDE SEQUENCE [LARGE SCALE GENOMIC DNA]</scope>
    <source>
        <strain evidence="3">JCM 10649</strain>
    </source>
</reference>
<keyword evidence="1" id="KW-0472">Membrane</keyword>
<dbReference type="RefSeq" id="WP_344093931.1">
    <property type="nucleotide sequence ID" value="NZ_BAAAHB010000061.1"/>
</dbReference>